<evidence type="ECO:0000256" key="1">
    <source>
        <dbReference type="ARBA" id="ARBA00004127"/>
    </source>
</evidence>
<dbReference type="Pfam" id="PF06803">
    <property type="entry name" value="DUF1232"/>
    <property type="match status" value="1"/>
</dbReference>
<dbReference type="RefSeq" id="WP_009057767.1">
    <property type="nucleotide sequence ID" value="NZ_AJYA01000103.1"/>
</dbReference>
<protein>
    <recommendedName>
        <fullName evidence="6">DUF1232 domain-containing protein</fullName>
    </recommendedName>
</protein>
<evidence type="ECO:0000256" key="5">
    <source>
        <dbReference type="SAM" id="Phobius"/>
    </source>
</evidence>
<dbReference type="InterPro" id="IPR010652">
    <property type="entry name" value="DUF1232"/>
</dbReference>
<keyword evidence="4 5" id="KW-0472">Membrane</keyword>
<feature type="transmembrane region" description="Helical" evidence="5">
    <location>
        <begin position="12"/>
        <end position="33"/>
    </location>
</feature>
<feature type="transmembrane region" description="Helical" evidence="5">
    <location>
        <begin position="45"/>
        <end position="64"/>
    </location>
</feature>
<comment type="caution">
    <text evidence="7">The sequence shown here is derived from an EMBL/GenBank/DDBJ whole genome shotgun (WGS) entry which is preliminary data.</text>
</comment>
<dbReference type="Proteomes" id="UP000005551">
    <property type="component" value="Unassembled WGS sequence"/>
</dbReference>
<evidence type="ECO:0000313" key="7">
    <source>
        <dbReference type="EMBL" id="EIM72033.1"/>
    </source>
</evidence>
<evidence type="ECO:0000313" key="8">
    <source>
        <dbReference type="Proteomes" id="UP000005551"/>
    </source>
</evidence>
<accession>I5BR31</accession>
<name>I5BR31_9BACT</name>
<evidence type="ECO:0000256" key="4">
    <source>
        <dbReference type="ARBA" id="ARBA00023136"/>
    </source>
</evidence>
<dbReference type="AlphaFoldDB" id="I5BR31"/>
<evidence type="ECO:0000256" key="3">
    <source>
        <dbReference type="ARBA" id="ARBA00022989"/>
    </source>
</evidence>
<feature type="domain" description="DUF1232" evidence="6">
    <location>
        <begin position="17"/>
        <end position="48"/>
    </location>
</feature>
<sequence length="108" mass="11363">METEVTGPKNKVLDAGIILLSLLYIVSPIDFIPDFIPIAGWMDDMGAAVIGISTALGSFTSMADTRLGALMRYAKWIMIAVFVGLGLIVVLLGVLVFKLFSLTGGAGA</sequence>
<keyword evidence="3 5" id="KW-1133">Transmembrane helix</keyword>
<keyword evidence="2 5" id="KW-0812">Transmembrane</keyword>
<feature type="transmembrane region" description="Helical" evidence="5">
    <location>
        <begin position="76"/>
        <end position="100"/>
    </location>
</feature>
<organism evidence="7 8">
    <name type="scientific">Nitritalea halalkaliphila LW7</name>
    <dbReference type="NCBI Taxonomy" id="1189621"/>
    <lineage>
        <taxon>Bacteria</taxon>
        <taxon>Pseudomonadati</taxon>
        <taxon>Bacteroidota</taxon>
        <taxon>Cytophagia</taxon>
        <taxon>Cytophagales</taxon>
        <taxon>Cyclobacteriaceae</taxon>
        <taxon>Nitritalea</taxon>
    </lineage>
</organism>
<reference evidence="7 8" key="1">
    <citation type="submission" date="2012-05" db="EMBL/GenBank/DDBJ databases">
        <title>Genome sequence of Nitritalea halalkaliphila LW7.</title>
        <authorList>
            <person name="Jangir P.K."/>
            <person name="Singh A."/>
            <person name="Shivaji S."/>
            <person name="Sharma R."/>
        </authorList>
    </citation>
    <scope>NUCLEOTIDE SEQUENCE [LARGE SCALE GENOMIC DNA]</scope>
    <source>
        <strain evidence="7 8">LW7</strain>
    </source>
</reference>
<dbReference type="EMBL" id="AJYA01000103">
    <property type="protein sequence ID" value="EIM72033.1"/>
    <property type="molecule type" value="Genomic_DNA"/>
</dbReference>
<keyword evidence="8" id="KW-1185">Reference proteome</keyword>
<evidence type="ECO:0000259" key="6">
    <source>
        <dbReference type="Pfam" id="PF06803"/>
    </source>
</evidence>
<comment type="subcellular location">
    <subcellularLocation>
        <location evidence="1">Endomembrane system</location>
        <topology evidence="1">Multi-pass membrane protein</topology>
    </subcellularLocation>
</comment>
<dbReference type="GO" id="GO:0012505">
    <property type="term" value="C:endomembrane system"/>
    <property type="evidence" value="ECO:0007669"/>
    <property type="project" value="UniProtKB-SubCell"/>
</dbReference>
<proteinExistence type="predicted"/>
<evidence type="ECO:0000256" key="2">
    <source>
        <dbReference type="ARBA" id="ARBA00022692"/>
    </source>
</evidence>
<gene>
    <name evidence="7" type="ORF">A3SI_20067</name>
</gene>